<dbReference type="PROSITE" id="PS51387">
    <property type="entry name" value="FAD_PCMH"/>
    <property type="match status" value="1"/>
</dbReference>
<dbReference type="PANTHER" id="PTHR43716">
    <property type="entry name" value="D-2-HYDROXYGLUTARATE DEHYDROGENASE, MITOCHONDRIAL"/>
    <property type="match status" value="1"/>
</dbReference>
<comment type="cofactor">
    <cofactor evidence="1">
        <name>FAD</name>
        <dbReference type="ChEBI" id="CHEBI:57692"/>
    </cofactor>
</comment>
<dbReference type="Gene3D" id="3.30.70.2740">
    <property type="match status" value="1"/>
</dbReference>
<protein>
    <recommendedName>
        <fullName evidence="6">FAD-binding PCMH-type domain-containing protein</fullName>
    </recommendedName>
</protein>
<evidence type="ECO:0000256" key="1">
    <source>
        <dbReference type="ARBA" id="ARBA00001974"/>
    </source>
</evidence>
<dbReference type="InterPro" id="IPR051264">
    <property type="entry name" value="FAD-oxidored/transferase_4"/>
</dbReference>
<dbReference type="InterPro" id="IPR004113">
    <property type="entry name" value="FAD-bd_oxidored_4_C"/>
</dbReference>
<reference evidence="7" key="1">
    <citation type="submission" date="2018-05" db="EMBL/GenBank/DDBJ databases">
        <authorList>
            <person name="Lanie J.A."/>
            <person name="Ng W.-L."/>
            <person name="Kazmierczak K.M."/>
            <person name="Andrzejewski T.M."/>
            <person name="Davidsen T.M."/>
            <person name="Wayne K.J."/>
            <person name="Tettelin H."/>
            <person name="Glass J.I."/>
            <person name="Rusch D."/>
            <person name="Podicherti R."/>
            <person name="Tsui H.-C.T."/>
            <person name="Winkler M.E."/>
        </authorList>
    </citation>
    <scope>NUCLEOTIDE SEQUENCE</scope>
</reference>
<evidence type="ECO:0000256" key="4">
    <source>
        <dbReference type="ARBA" id="ARBA00022827"/>
    </source>
</evidence>
<dbReference type="InterPro" id="IPR016166">
    <property type="entry name" value="FAD-bd_PCMH"/>
</dbReference>
<dbReference type="Gene3D" id="3.30.465.10">
    <property type="match status" value="1"/>
</dbReference>
<dbReference type="GO" id="GO:0022904">
    <property type="term" value="P:respiratory electron transport chain"/>
    <property type="evidence" value="ECO:0007669"/>
    <property type="project" value="TreeGrafter"/>
</dbReference>
<evidence type="ECO:0000313" key="7">
    <source>
        <dbReference type="EMBL" id="SVB38382.1"/>
    </source>
</evidence>
<dbReference type="InterPro" id="IPR016164">
    <property type="entry name" value="FAD-linked_Oxase-like_C"/>
</dbReference>
<dbReference type="SUPFAM" id="SSF55103">
    <property type="entry name" value="FAD-linked oxidases, C-terminal domain"/>
    <property type="match status" value="1"/>
</dbReference>
<keyword evidence="5" id="KW-0560">Oxidoreductase</keyword>
<evidence type="ECO:0000256" key="5">
    <source>
        <dbReference type="ARBA" id="ARBA00023002"/>
    </source>
</evidence>
<feature type="non-terminal residue" evidence="7">
    <location>
        <position position="1"/>
    </location>
</feature>
<dbReference type="InterPro" id="IPR016171">
    <property type="entry name" value="Vanillyl_alc_oxidase_C-sub2"/>
</dbReference>
<dbReference type="Pfam" id="PF02913">
    <property type="entry name" value="FAD-oxidase_C"/>
    <property type="match status" value="1"/>
</dbReference>
<proteinExistence type="inferred from homology"/>
<feature type="domain" description="FAD-binding PCMH-type" evidence="6">
    <location>
        <begin position="1"/>
        <end position="69"/>
    </location>
</feature>
<sequence length="315" mass="35189">NAGGIRVIRYGMTRNWVAGLKVVTGTGDLLDLNGGLVKNNTGYDLRHLFVGSEGTLGFIVEATMKLTDKPMDSTVIVLAVPEMSDCLAVLQLFRRDLVLNAFEFFSHNALQKVMSTTHLAAPMATDSPYYVLLEFEHSDTAALSRAETAFANCLEQDLAVDGVMATSGKQNKQLWQYRERITEAITPSTPYKNDIAVRPSQVPRFLAAIDQVTARYFPEFEIVWFGHIGDGNLHLNILRPEDWQVTDFKSACDELNHHILDVVHEFRGSVSAEHGIGLLKKSYLRYTRSESEIALLRNLKQVFDPNGIMNPGKML</sequence>
<gene>
    <name evidence="7" type="ORF">METZ01_LOCUS191236</name>
</gene>
<dbReference type="GO" id="GO:0071949">
    <property type="term" value="F:FAD binding"/>
    <property type="evidence" value="ECO:0007669"/>
    <property type="project" value="InterPro"/>
</dbReference>
<evidence type="ECO:0000259" key="6">
    <source>
        <dbReference type="PROSITE" id="PS51387"/>
    </source>
</evidence>
<keyword evidence="3" id="KW-0285">Flavoprotein</keyword>
<dbReference type="FunFam" id="1.10.45.10:FF:000001">
    <property type="entry name" value="D-lactate dehydrogenase mitochondrial"/>
    <property type="match status" value="1"/>
</dbReference>
<dbReference type="Gene3D" id="3.30.70.2190">
    <property type="match status" value="1"/>
</dbReference>
<dbReference type="InterPro" id="IPR016169">
    <property type="entry name" value="FAD-bd_PCMH_sub2"/>
</dbReference>
<accession>A0A382DK37</accession>
<dbReference type="AlphaFoldDB" id="A0A382DK37"/>
<evidence type="ECO:0000256" key="2">
    <source>
        <dbReference type="ARBA" id="ARBA00008000"/>
    </source>
</evidence>
<organism evidence="7">
    <name type="scientific">marine metagenome</name>
    <dbReference type="NCBI Taxonomy" id="408172"/>
    <lineage>
        <taxon>unclassified sequences</taxon>
        <taxon>metagenomes</taxon>
        <taxon>ecological metagenomes</taxon>
    </lineage>
</organism>
<name>A0A382DK37_9ZZZZ</name>
<dbReference type="Gene3D" id="1.10.45.10">
    <property type="entry name" value="Vanillyl-alcohol Oxidase, Chain A, domain 4"/>
    <property type="match status" value="1"/>
</dbReference>
<dbReference type="EMBL" id="UINC01039624">
    <property type="protein sequence ID" value="SVB38382.1"/>
    <property type="molecule type" value="Genomic_DNA"/>
</dbReference>
<dbReference type="GO" id="GO:0016491">
    <property type="term" value="F:oxidoreductase activity"/>
    <property type="evidence" value="ECO:0007669"/>
    <property type="project" value="UniProtKB-KW"/>
</dbReference>
<keyword evidence="4" id="KW-0274">FAD</keyword>
<dbReference type="PANTHER" id="PTHR43716:SF1">
    <property type="entry name" value="D-2-HYDROXYGLUTARATE DEHYDROGENASE, MITOCHONDRIAL"/>
    <property type="match status" value="1"/>
</dbReference>
<comment type="similarity">
    <text evidence="2">Belongs to the FAD-binding oxidoreductase/transferase type 4 family.</text>
</comment>
<evidence type="ECO:0000256" key="3">
    <source>
        <dbReference type="ARBA" id="ARBA00022630"/>
    </source>
</evidence>